<dbReference type="EMBL" id="JACDUR010000011">
    <property type="protein sequence ID" value="MBA2897383.1"/>
    <property type="molecule type" value="Genomic_DNA"/>
</dbReference>
<sequence>MAANRGRKPAPAGLKLVEGRGNGKDSGGREVVPPPAFRRLPPERPADLSETAATIWDEFVLELQRLQLLKPVDGPALQMACEAYARWCEGRQLLAAEGMTYLAPSGLTKVHPMVGVVERASAEFRAWCAEFGLTPAAEAKLVSPAGDDDGAENPFAGTG</sequence>
<dbReference type="AlphaFoldDB" id="A0A7W0HVN3"/>
<keyword evidence="3" id="KW-1185">Reference proteome</keyword>
<dbReference type="NCBIfam" id="TIGR01558">
    <property type="entry name" value="sm_term_P27"/>
    <property type="match status" value="1"/>
</dbReference>
<evidence type="ECO:0000256" key="1">
    <source>
        <dbReference type="SAM" id="MobiDB-lite"/>
    </source>
</evidence>
<feature type="region of interest" description="Disordered" evidence="1">
    <location>
        <begin position="1"/>
        <end position="45"/>
    </location>
</feature>
<evidence type="ECO:0000313" key="3">
    <source>
        <dbReference type="Proteomes" id="UP000530928"/>
    </source>
</evidence>
<dbReference type="Proteomes" id="UP000530928">
    <property type="component" value="Unassembled WGS sequence"/>
</dbReference>
<evidence type="ECO:0000313" key="2">
    <source>
        <dbReference type="EMBL" id="MBA2897383.1"/>
    </source>
</evidence>
<feature type="compositionally biased region" description="Basic and acidic residues" evidence="1">
    <location>
        <begin position="17"/>
        <end position="28"/>
    </location>
</feature>
<reference evidence="2 3" key="1">
    <citation type="submission" date="2020-07" db="EMBL/GenBank/DDBJ databases">
        <title>Genomic Encyclopedia of Type Strains, Phase IV (KMG-IV): sequencing the most valuable type-strain genomes for metagenomic binning, comparative biology and taxonomic classification.</title>
        <authorList>
            <person name="Goeker M."/>
        </authorList>
    </citation>
    <scope>NUCLEOTIDE SEQUENCE [LARGE SCALE GENOMIC DNA]</scope>
    <source>
        <strain evidence="2 3">DSM 45533</strain>
    </source>
</reference>
<gene>
    <name evidence="2" type="ORF">HNR30_008781</name>
</gene>
<organism evidence="2 3">
    <name type="scientific">Nonomuraea soli</name>
    <dbReference type="NCBI Taxonomy" id="1032476"/>
    <lineage>
        <taxon>Bacteria</taxon>
        <taxon>Bacillati</taxon>
        <taxon>Actinomycetota</taxon>
        <taxon>Actinomycetes</taxon>
        <taxon>Streptosporangiales</taxon>
        <taxon>Streptosporangiaceae</taxon>
        <taxon>Nonomuraea</taxon>
    </lineage>
</organism>
<protein>
    <submittedName>
        <fullName evidence="2">P27 family predicted phage terminase small subunit</fullName>
    </submittedName>
</protein>
<dbReference type="Pfam" id="PF05119">
    <property type="entry name" value="Terminase_4"/>
    <property type="match status" value="1"/>
</dbReference>
<accession>A0A7W0HVN3</accession>
<comment type="caution">
    <text evidence="2">The sequence shown here is derived from an EMBL/GenBank/DDBJ whole genome shotgun (WGS) entry which is preliminary data.</text>
</comment>
<dbReference type="RefSeq" id="WP_181616091.1">
    <property type="nucleotide sequence ID" value="NZ_BAABAM010000013.1"/>
</dbReference>
<proteinExistence type="predicted"/>
<name>A0A7W0HVN3_9ACTN</name>
<dbReference type="InterPro" id="IPR006448">
    <property type="entry name" value="Phage_term_ssu_P27"/>
</dbReference>